<name>A0AAV9W1F5_9PEZI</name>
<keyword evidence="3" id="KW-1185">Reference proteome</keyword>
<feature type="compositionally biased region" description="Acidic residues" evidence="1">
    <location>
        <begin position="108"/>
        <end position="134"/>
    </location>
</feature>
<sequence length="230" mass="27321">MYFVRDCEHEIQLAGFGALNLDSVEVLYLVPVNWAAVVEYECTDSTAEYHKLIWMIIEFLDYAFSHYTSRRPRLRHVIMGLEFEPFSLEFAVKWHKHRSRKSREICMENDNEDWDDIEEEDKEEEEEEEEEAEEGGGTGENSRKNCDEGNSDDHEKDTPLDTSPDDDSGSLDDDWVSRAEETRERLSKRSEKHTKWHPHLKDSPFSYEFRKLRLGEQPFRLYSARFPERD</sequence>
<accession>A0AAV9W1F5</accession>
<dbReference type="Proteomes" id="UP001370758">
    <property type="component" value="Unassembled WGS sequence"/>
</dbReference>
<feature type="region of interest" description="Disordered" evidence="1">
    <location>
        <begin position="108"/>
        <end position="202"/>
    </location>
</feature>
<reference evidence="2 3" key="1">
    <citation type="submission" date="2023-08" db="EMBL/GenBank/DDBJ databases">
        <authorList>
            <person name="Palmer J.M."/>
        </authorList>
    </citation>
    <scope>NUCLEOTIDE SEQUENCE [LARGE SCALE GENOMIC DNA]</scope>
    <source>
        <strain evidence="2 3">TWF481</strain>
    </source>
</reference>
<dbReference type="EMBL" id="JAVHJL010000007">
    <property type="protein sequence ID" value="KAK6500287.1"/>
    <property type="molecule type" value="Genomic_DNA"/>
</dbReference>
<organism evidence="2 3">
    <name type="scientific">Arthrobotrys musiformis</name>
    <dbReference type="NCBI Taxonomy" id="47236"/>
    <lineage>
        <taxon>Eukaryota</taxon>
        <taxon>Fungi</taxon>
        <taxon>Dikarya</taxon>
        <taxon>Ascomycota</taxon>
        <taxon>Pezizomycotina</taxon>
        <taxon>Orbiliomycetes</taxon>
        <taxon>Orbiliales</taxon>
        <taxon>Orbiliaceae</taxon>
        <taxon>Arthrobotrys</taxon>
    </lineage>
</organism>
<evidence type="ECO:0000313" key="3">
    <source>
        <dbReference type="Proteomes" id="UP001370758"/>
    </source>
</evidence>
<proteinExistence type="predicted"/>
<protein>
    <submittedName>
        <fullName evidence="2">Uncharacterized protein</fullName>
    </submittedName>
</protein>
<gene>
    <name evidence="2" type="ORF">TWF481_010632</name>
</gene>
<feature type="compositionally biased region" description="Basic and acidic residues" evidence="1">
    <location>
        <begin position="141"/>
        <end position="159"/>
    </location>
</feature>
<evidence type="ECO:0000256" key="1">
    <source>
        <dbReference type="SAM" id="MobiDB-lite"/>
    </source>
</evidence>
<dbReference type="AlphaFoldDB" id="A0AAV9W1F5"/>
<feature type="compositionally biased region" description="Basic and acidic residues" evidence="1">
    <location>
        <begin position="175"/>
        <end position="189"/>
    </location>
</feature>
<evidence type="ECO:0000313" key="2">
    <source>
        <dbReference type="EMBL" id="KAK6500287.1"/>
    </source>
</evidence>
<comment type="caution">
    <text evidence="2">The sequence shown here is derived from an EMBL/GenBank/DDBJ whole genome shotgun (WGS) entry which is preliminary data.</text>
</comment>
<feature type="compositionally biased region" description="Acidic residues" evidence="1">
    <location>
        <begin position="163"/>
        <end position="174"/>
    </location>
</feature>